<dbReference type="InterPro" id="IPR036097">
    <property type="entry name" value="HisK_dim/P_sf"/>
</dbReference>
<evidence type="ECO:0000256" key="14">
    <source>
        <dbReference type="ARBA" id="ARBA00022842"/>
    </source>
</evidence>
<evidence type="ECO:0000256" key="6">
    <source>
        <dbReference type="ARBA" id="ARBA00022475"/>
    </source>
</evidence>
<dbReference type="CDD" id="cd00082">
    <property type="entry name" value="HisKA"/>
    <property type="match status" value="1"/>
</dbReference>
<dbReference type="Pfam" id="PF00512">
    <property type="entry name" value="HisKA"/>
    <property type="match status" value="1"/>
</dbReference>
<dbReference type="Proteomes" id="UP000316747">
    <property type="component" value="Unassembled WGS sequence"/>
</dbReference>
<dbReference type="InterPro" id="IPR003660">
    <property type="entry name" value="HAMP_dom"/>
</dbReference>
<evidence type="ECO:0000256" key="9">
    <source>
        <dbReference type="ARBA" id="ARBA00022692"/>
    </source>
</evidence>
<feature type="domain" description="Histidine kinase" evidence="25">
    <location>
        <begin position="279"/>
        <end position="508"/>
    </location>
</feature>
<evidence type="ECO:0000256" key="23">
    <source>
        <dbReference type="SAM" id="MobiDB-lite"/>
    </source>
</evidence>
<feature type="region of interest" description="Disordered" evidence="23">
    <location>
        <begin position="1"/>
        <end position="42"/>
    </location>
</feature>
<dbReference type="InterPro" id="IPR036890">
    <property type="entry name" value="HATPase_C_sf"/>
</dbReference>
<comment type="catalytic activity">
    <reaction evidence="1">
        <text>ATP + protein L-histidine = ADP + protein N-phospho-L-histidine.</text>
        <dbReference type="EC" id="2.7.13.3"/>
    </reaction>
</comment>
<keyword evidence="9 24" id="KW-0812">Transmembrane</keyword>
<evidence type="ECO:0000256" key="11">
    <source>
        <dbReference type="ARBA" id="ARBA00022777"/>
    </source>
</evidence>
<evidence type="ECO:0000256" key="20">
    <source>
        <dbReference type="ARBA" id="ARBA00023211"/>
    </source>
</evidence>
<evidence type="ECO:0000313" key="28">
    <source>
        <dbReference type="Proteomes" id="UP000316747"/>
    </source>
</evidence>
<keyword evidence="18" id="KW-0346">Stress response</keyword>
<organism evidence="27 28">
    <name type="scientific">Humibacillus xanthopallidus</name>
    <dbReference type="NCBI Taxonomy" id="412689"/>
    <lineage>
        <taxon>Bacteria</taxon>
        <taxon>Bacillati</taxon>
        <taxon>Actinomycetota</taxon>
        <taxon>Actinomycetes</taxon>
        <taxon>Micrococcales</taxon>
        <taxon>Intrasporangiaceae</taxon>
        <taxon>Humibacillus</taxon>
    </lineage>
</organism>
<feature type="transmembrane region" description="Helical" evidence="24">
    <location>
        <begin position="52"/>
        <end position="75"/>
    </location>
</feature>
<gene>
    <name evidence="27" type="ORF">FBY41_1185</name>
</gene>
<dbReference type="Gene3D" id="3.30.565.10">
    <property type="entry name" value="Histidine kinase-like ATPase, C-terminal domain"/>
    <property type="match status" value="1"/>
</dbReference>
<keyword evidence="6" id="KW-1003">Cell membrane</keyword>
<evidence type="ECO:0000256" key="10">
    <source>
        <dbReference type="ARBA" id="ARBA00022741"/>
    </source>
</evidence>
<dbReference type="Pfam" id="PF00672">
    <property type="entry name" value="HAMP"/>
    <property type="match status" value="1"/>
</dbReference>
<dbReference type="InterPro" id="IPR005467">
    <property type="entry name" value="His_kinase_dom"/>
</dbReference>
<keyword evidence="19" id="KW-0843">Virulence</keyword>
<evidence type="ECO:0000256" key="7">
    <source>
        <dbReference type="ARBA" id="ARBA00022553"/>
    </source>
</evidence>
<dbReference type="Gene3D" id="6.10.340.10">
    <property type="match status" value="1"/>
</dbReference>
<evidence type="ECO:0000256" key="15">
    <source>
        <dbReference type="ARBA" id="ARBA00022912"/>
    </source>
</evidence>
<dbReference type="InterPro" id="IPR003661">
    <property type="entry name" value="HisK_dim/P_dom"/>
</dbReference>
<dbReference type="InterPro" id="IPR003594">
    <property type="entry name" value="HATPase_dom"/>
</dbReference>
<evidence type="ECO:0000256" key="22">
    <source>
        <dbReference type="ARBA" id="ARBA00041776"/>
    </source>
</evidence>
<keyword evidence="10" id="KW-0547">Nucleotide-binding</keyword>
<evidence type="ECO:0000256" key="19">
    <source>
        <dbReference type="ARBA" id="ARBA00023026"/>
    </source>
</evidence>
<keyword evidence="8" id="KW-0808">Transferase</keyword>
<evidence type="ECO:0000259" key="26">
    <source>
        <dbReference type="PROSITE" id="PS50885"/>
    </source>
</evidence>
<evidence type="ECO:0000259" key="25">
    <source>
        <dbReference type="PROSITE" id="PS50109"/>
    </source>
</evidence>
<keyword evidence="20" id="KW-0464">Manganese</keyword>
<keyword evidence="15" id="KW-0904">Protein phosphatase</keyword>
<dbReference type="Pfam" id="PF02518">
    <property type="entry name" value="HATPase_c"/>
    <property type="match status" value="1"/>
</dbReference>
<keyword evidence="16 24" id="KW-1133">Transmembrane helix</keyword>
<keyword evidence="11 27" id="KW-0418">Kinase</keyword>
<dbReference type="PRINTS" id="PR00344">
    <property type="entry name" value="BCTRLSENSOR"/>
</dbReference>
<dbReference type="PANTHER" id="PTHR44936:SF9">
    <property type="entry name" value="SENSOR PROTEIN CREC"/>
    <property type="match status" value="1"/>
</dbReference>
<dbReference type="CDD" id="cd06225">
    <property type="entry name" value="HAMP"/>
    <property type="match status" value="1"/>
</dbReference>
<protein>
    <recommendedName>
        <fullName evidence="21">Signal transduction histidine-protein kinase/phosphatase MprB</fullName>
        <ecNumber evidence="5">2.7.13.3</ecNumber>
    </recommendedName>
    <alternativeName>
        <fullName evidence="22">Mycobacterial persistence regulator B</fullName>
    </alternativeName>
</protein>
<evidence type="ECO:0000256" key="3">
    <source>
        <dbReference type="ARBA" id="ARBA00001946"/>
    </source>
</evidence>
<reference evidence="27 28" key="1">
    <citation type="submission" date="2019-06" db="EMBL/GenBank/DDBJ databases">
        <title>Genome sequencing of plant associated microbes to promote plant fitness in Sorghum bicolor and Oryza sativa.</title>
        <authorList>
            <person name="Coleman-Derr D."/>
        </authorList>
    </citation>
    <scope>NUCLEOTIDE SEQUENCE [LARGE SCALE GENOMIC DNA]</scope>
    <source>
        <strain evidence="27 28">KV-663</strain>
    </source>
</reference>
<keyword evidence="17" id="KW-0902">Two-component regulatory system</keyword>
<evidence type="ECO:0000256" key="1">
    <source>
        <dbReference type="ARBA" id="ARBA00000085"/>
    </source>
</evidence>
<dbReference type="GO" id="GO:0000155">
    <property type="term" value="F:phosphorelay sensor kinase activity"/>
    <property type="evidence" value="ECO:0007669"/>
    <property type="project" value="InterPro"/>
</dbReference>
<dbReference type="FunFam" id="1.10.287.130:FF:000001">
    <property type="entry name" value="Two-component sensor histidine kinase"/>
    <property type="match status" value="1"/>
</dbReference>
<comment type="caution">
    <text evidence="27">The sequence shown here is derived from an EMBL/GenBank/DDBJ whole genome shotgun (WGS) entry which is preliminary data.</text>
</comment>
<dbReference type="GO" id="GO:0005886">
    <property type="term" value="C:plasma membrane"/>
    <property type="evidence" value="ECO:0007669"/>
    <property type="project" value="UniProtKB-SubCell"/>
</dbReference>
<evidence type="ECO:0000256" key="8">
    <source>
        <dbReference type="ARBA" id="ARBA00022679"/>
    </source>
</evidence>
<dbReference type="PANTHER" id="PTHR44936">
    <property type="entry name" value="SENSOR PROTEIN CREC"/>
    <property type="match status" value="1"/>
</dbReference>
<comment type="subcellular location">
    <subcellularLocation>
        <location evidence="4">Cell membrane</location>
        <topology evidence="4">Multi-pass membrane protein</topology>
    </subcellularLocation>
</comment>
<dbReference type="SUPFAM" id="SSF55874">
    <property type="entry name" value="ATPase domain of HSP90 chaperone/DNA topoisomerase II/histidine kinase"/>
    <property type="match status" value="1"/>
</dbReference>
<dbReference type="Gene3D" id="1.10.287.130">
    <property type="match status" value="1"/>
</dbReference>
<sequence length="510" mass="52491">MMTPAPDVPSASGASGVPAPPRGSGPAPDPAPDPAPRRLGGRSWRASLSGRITLLAVGIAVLTALLAGLLAVGLTRSSAEDSARRTLSRIADAAAVRADAGEAARVSQNRAVRTLGGLGVESASVTQRGVIASTSPLARQALTPARQQALLAGRPVSARDEIAGGTVLVEGRPTDAGGIILVQRRSDATADSDKLVRRVLLALGIAAAVAIAVSAAMARRLARPLLRTADAAHSLAEGRRDIAVPVEGPTEVAEVASALNTLSGSLARSEGRQRDFLLSVSHDLRTPLTGISGYAESLASGVVPADETARVGGVVLTEARRLERLVGDLLDLARLRAEQPRLVARDTDLVTLGREVESVWGKRCATVGVPFTVVTTVDRAPLSTDPARVRQLVDGLLENALRVTPSGRPIVVEIRAGRPQPDPETTAPLGSGFVIEVRDGGPGLTDADIPVAFEPSVLHDRYRGLRPVGTGLGLAIVGRLAALLGGTVEAGHAPEGGARFTLWLPSGDAE</sequence>
<evidence type="ECO:0000256" key="2">
    <source>
        <dbReference type="ARBA" id="ARBA00001936"/>
    </source>
</evidence>
<evidence type="ECO:0000256" key="12">
    <source>
        <dbReference type="ARBA" id="ARBA00022801"/>
    </source>
</evidence>
<evidence type="ECO:0000256" key="5">
    <source>
        <dbReference type="ARBA" id="ARBA00012438"/>
    </source>
</evidence>
<evidence type="ECO:0000256" key="13">
    <source>
        <dbReference type="ARBA" id="ARBA00022840"/>
    </source>
</evidence>
<dbReference type="InterPro" id="IPR004358">
    <property type="entry name" value="Sig_transdc_His_kin-like_C"/>
</dbReference>
<dbReference type="SUPFAM" id="SSF158472">
    <property type="entry name" value="HAMP domain-like"/>
    <property type="match status" value="1"/>
</dbReference>
<dbReference type="SMART" id="SM00387">
    <property type="entry name" value="HATPase_c"/>
    <property type="match status" value="1"/>
</dbReference>
<evidence type="ECO:0000256" key="18">
    <source>
        <dbReference type="ARBA" id="ARBA00023016"/>
    </source>
</evidence>
<keyword evidence="24" id="KW-0472">Membrane</keyword>
<dbReference type="SUPFAM" id="SSF47384">
    <property type="entry name" value="Homodimeric domain of signal transducing histidine kinase"/>
    <property type="match status" value="1"/>
</dbReference>
<keyword evidence="13" id="KW-0067">ATP-binding</keyword>
<dbReference type="EMBL" id="VFPM01000001">
    <property type="protein sequence ID" value="TQM64806.1"/>
    <property type="molecule type" value="Genomic_DNA"/>
</dbReference>
<evidence type="ECO:0000256" key="24">
    <source>
        <dbReference type="SAM" id="Phobius"/>
    </source>
</evidence>
<evidence type="ECO:0000256" key="16">
    <source>
        <dbReference type="ARBA" id="ARBA00022989"/>
    </source>
</evidence>
<comment type="cofactor">
    <cofactor evidence="3">
        <name>Mg(2+)</name>
        <dbReference type="ChEBI" id="CHEBI:18420"/>
    </cofactor>
</comment>
<dbReference type="GO" id="GO:0004721">
    <property type="term" value="F:phosphoprotein phosphatase activity"/>
    <property type="evidence" value="ECO:0007669"/>
    <property type="project" value="UniProtKB-KW"/>
</dbReference>
<feature type="transmembrane region" description="Helical" evidence="24">
    <location>
        <begin position="199"/>
        <end position="218"/>
    </location>
</feature>
<dbReference type="GO" id="GO:0005524">
    <property type="term" value="F:ATP binding"/>
    <property type="evidence" value="ECO:0007669"/>
    <property type="project" value="UniProtKB-KW"/>
</dbReference>
<keyword evidence="12" id="KW-0378">Hydrolase</keyword>
<keyword evidence="28" id="KW-1185">Reference proteome</keyword>
<keyword evidence="7" id="KW-0597">Phosphoprotein</keyword>
<evidence type="ECO:0000313" key="27">
    <source>
        <dbReference type="EMBL" id="TQM64806.1"/>
    </source>
</evidence>
<dbReference type="InterPro" id="IPR050980">
    <property type="entry name" value="2C_sensor_his_kinase"/>
</dbReference>
<dbReference type="PROSITE" id="PS50885">
    <property type="entry name" value="HAMP"/>
    <property type="match status" value="1"/>
</dbReference>
<evidence type="ECO:0000256" key="17">
    <source>
        <dbReference type="ARBA" id="ARBA00023012"/>
    </source>
</evidence>
<evidence type="ECO:0000256" key="4">
    <source>
        <dbReference type="ARBA" id="ARBA00004651"/>
    </source>
</evidence>
<name>A0A543I2I6_9MICO</name>
<comment type="cofactor">
    <cofactor evidence="2">
        <name>Mn(2+)</name>
        <dbReference type="ChEBI" id="CHEBI:29035"/>
    </cofactor>
</comment>
<dbReference type="EC" id="2.7.13.3" evidence="5"/>
<proteinExistence type="predicted"/>
<evidence type="ECO:0000256" key="21">
    <source>
        <dbReference type="ARBA" id="ARBA00040454"/>
    </source>
</evidence>
<feature type="compositionally biased region" description="Pro residues" evidence="23">
    <location>
        <begin position="18"/>
        <end position="34"/>
    </location>
</feature>
<dbReference type="PROSITE" id="PS50109">
    <property type="entry name" value="HIS_KIN"/>
    <property type="match status" value="1"/>
</dbReference>
<accession>A0A543I2I6</accession>
<dbReference type="SMART" id="SM00304">
    <property type="entry name" value="HAMP"/>
    <property type="match status" value="1"/>
</dbReference>
<keyword evidence="14" id="KW-0460">Magnesium</keyword>
<dbReference type="AlphaFoldDB" id="A0A543I2I6"/>
<feature type="domain" description="HAMP" evidence="26">
    <location>
        <begin position="219"/>
        <end position="271"/>
    </location>
</feature>
<dbReference type="SMART" id="SM00388">
    <property type="entry name" value="HisKA"/>
    <property type="match status" value="1"/>
</dbReference>
<feature type="compositionally biased region" description="Low complexity" evidence="23">
    <location>
        <begin position="8"/>
        <end position="17"/>
    </location>
</feature>